<dbReference type="InterPro" id="IPR043129">
    <property type="entry name" value="ATPase_NBD"/>
</dbReference>
<keyword evidence="3 7" id="KW-0067">ATP-binding</keyword>
<feature type="binding site" evidence="7">
    <location>
        <begin position="314"/>
        <end position="317"/>
    </location>
    <ligand>
        <name>ATP</name>
        <dbReference type="ChEBI" id="CHEBI:30616"/>
    </ligand>
</feature>
<evidence type="ECO:0000256" key="2">
    <source>
        <dbReference type="ARBA" id="ARBA00022741"/>
    </source>
</evidence>
<feature type="binding site" evidence="7">
    <location>
        <begin position="234"/>
        <end position="237"/>
    </location>
    <ligand>
        <name>ATP</name>
        <dbReference type="ChEBI" id="CHEBI:30616"/>
    </ligand>
</feature>
<dbReference type="NCBIfam" id="TIGR00904">
    <property type="entry name" value="mreB"/>
    <property type="match status" value="1"/>
</dbReference>
<keyword evidence="4 7" id="KW-0133">Cell shape</keyword>
<dbReference type="SUPFAM" id="SSF53067">
    <property type="entry name" value="Actin-like ATPase domain"/>
    <property type="match status" value="2"/>
</dbReference>
<dbReference type="GO" id="GO:0000902">
    <property type="term" value="P:cell morphogenesis"/>
    <property type="evidence" value="ECO:0007669"/>
    <property type="project" value="InterPro"/>
</dbReference>
<name>Q6MR84_BDEBA</name>
<dbReference type="GO" id="GO:0005737">
    <property type="term" value="C:cytoplasm"/>
    <property type="evidence" value="ECO:0007669"/>
    <property type="project" value="UniProtKB-SubCell"/>
</dbReference>
<dbReference type="Proteomes" id="UP000008080">
    <property type="component" value="Chromosome"/>
</dbReference>
<dbReference type="GO" id="GO:0005524">
    <property type="term" value="F:ATP binding"/>
    <property type="evidence" value="ECO:0007669"/>
    <property type="project" value="UniProtKB-KW"/>
</dbReference>
<dbReference type="FunFam" id="3.30.420.40:FF:000016">
    <property type="entry name" value="Rod shape-determining protein mreB"/>
    <property type="match status" value="1"/>
</dbReference>
<evidence type="ECO:0000256" key="7">
    <source>
        <dbReference type="HAMAP-Rule" id="MF_02207"/>
    </source>
</evidence>
<organism evidence="8 9">
    <name type="scientific">Bdellovibrio bacteriovorus (strain ATCC 15356 / DSM 50701 / NCIMB 9529 / HD100)</name>
    <dbReference type="NCBI Taxonomy" id="264462"/>
    <lineage>
        <taxon>Bacteria</taxon>
        <taxon>Pseudomonadati</taxon>
        <taxon>Bdellovibrionota</taxon>
        <taxon>Bdellovibrionia</taxon>
        <taxon>Bdellovibrionales</taxon>
        <taxon>Pseudobdellovibrionaceae</taxon>
        <taxon>Bdellovibrio</taxon>
    </lineage>
</organism>
<protein>
    <recommendedName>
        <fullName evidence="6 7">Cell shape-determining protein MreB</fullName>
    </recommendedName>
</protein>
<dbReference type="KEGG" id="bba:Bd0211"/>
<evidence type="ECO:0000313" key="9">
    <source>
        <dbReference type="Proteomes" id="UP000008080"/>
    </source>
</evidence>
<dbReference type="CDD" id="cd10225">
    <property type="entry name" value="ASKHA_NBD_MreB-like"/>
    <property type="match status" value="1"/>
</dbReference>
<dbReference type="Gene3D" id="3.30.420.40">
    <property type="match status" value="2"/>
</dbReference>
<gene>
    <name evidence="7 8" type="primary">mreB</name>
    <name evidence="8" type="ordered locus">Bd0211</name>
</gene>
<feature type="binding site" evidence="7">
    <location>
        <begin position="186"/>
        <end position="188"/>
    </location>
    <ligand>
        <name>ATP</name>
        <dbReference type="ChEBI" id="CHEBI:30616"/>
    </ligand>
</feature>
<comment type="subcellular location">
    <subcellularLocation>
        <location evidence="7">Cytoplasm</location>
    </subcellularLocation>
    <text evidence="7">Membrane-associated.</text>
</comment>
<evidence type="ECO:0000256" key="6">
    <source>
        <dbReference type="ARBA" id="ARBA00067319"/>
    </source>
</evidence>
<feature type="binding site" evidence="7">
    <location>
        <begin position="37"/>
        <end position="39"/>
    </location>
    <ligand>
        <name>ATP</name>
        <dbReference type="ChEBI" id="CHEBI:30616"/>
    </ligand>
</feature>
<evidence type="ECO:0000256" key="3">
    <source>
        <dbReference type="ARBA" id="ARBA00022840"/>
    </source>
</evidence>
<evidence type="ECO:0000256" key="1">
    <source>
        <dbReference type="ARBA" id="ARBA00022490"/>
    </source>
</evidence>
<comment type="subunit">
    <text evidence="7">Forms polymers.</text>
</comment>
<proteinExistence type="inferred from homology"/>
<keyword evidence="9" id="KW-1185">Reference proteome</keyword>
<dbReference type="GO" id="GO:0008360">
    <property type="term" value="P:regulation of cell shape"/>
    <property type="evidence" value="ECO:0007669"/>
    <property type="project" value="UniProtKB-UniRule"/>
</dbReference>
<evidence type="ECO:0000313" key="8">
    <source>
        <dbReference type="EMBL" id="CAE77874.1"/>
    </source>
</evidence>
<dbReference type="InterPro" id="IPR004753">
    <property type="entry name" value="MreB"/>
</dbReference>
<dbReference type="HAMAP" id="MF_02207">
    <property type="entry name" value="MreB"/>
    <property type="match status" value="1"/>
</dbReference>
<dbReference type="InterPro" id="IPR056546">
    <property type="entry name" value="MreB_MamK-like"/>
</dbReference>
<reference evidence="8 9" key="1">
    <citation type="journal article" date="2004" name="Science">
        <title>A predator unmasked: life cycle of Bdellovibrio bacteriovorus from a genomic perspective.</title>
        <authorList>
            <person name="Rendulic S."/>
            <person name="Jagtap P."/>
            <person name="Rosinus A."/>
            <person name="Eppinger M."/>
            <person name="Baar C."/>
            <person name="Lanz C."/>
            <person name="Keller H."/>
            <person name="Lambert C."/>
            <person name="Evans K.J."/>
            <person name="Goesmann A."/>
            <person name="Meyer F."/>
            <person name="Sockett R.E."/>
            <person name="Schuster S.C."/>
        </authorList>
    </citation>
    <scope>NUCLEOTIDE SEQUENCE [LARGE SCALE GENOMIC DNA]</scope>
    <source>
        <strain evidence="9">ATCC 15356 / DSM 50701 / NCIMB 9529 / HD100</strain>
    </source>
</reference>
<dbReference type="NCBIfam" id="NF010539">
    <property type="entry name" value="PRK13927.1"/>
    <property type="match status" value="1"/>
</dbReference>
<accession>Q6MR84</accession>
<dbReference type="EMBL" id="BX842646">
    <property type="protein sequence ID" value="CAE77874.1"/>
    <property type="molecule type" value="Genomic_DNA"/>
</dbReference>
<dbReference type="STRING" id="264462.Bd0211"/>
<dbReference type="Pfam" id="PF06723">
    <property type="entry name" value="MreB_Mbl"/>
    <property type="match status" value="1"/>
</dbReference>
<keyword evidence="2 7" id="KW-0547">Nucleotide-binding</keyword>
<dbReference type="HOGENOM" id="CLU_052037_0_0_7"/>
<dbReference type="eggNOG" id="COG1077">
    <property type="taxonomic scope" value="Bacteria"/>
</dbReference>
<evidence type="ECO:0000256" key="4">
    <source>
        <dbReference type="ARBA" id="ARBA00022960"/>
    </source>
</evidence>
<dbReference type="AlphaFoldDB" id="Q6MR84"/>
<dbReference type="PRINTS" id="PR01652">
    <property type="entry name" value="SHAPEPROTEIN"/>
</dbReference>
<sequence>MNCLKPDEYYTEVRFSMSFFDKVQDYFSNDIAIDLGTANTLVYVKGRGIILDEPSVVAVQKNYRGMQNRVLAVGKEAKDMLGRTPGSIVAIRPIKDGVIADFEVTQSMLKYFIGKSLGEKKSFIRPRIIICVPYGITQVEKRAVKEAAQSAGAREVYLIEEPMAAAIGAGLPITEPSGNMVVDMGGGTTGVAVISLGGIVYCKSIKVAGDKFDEAIVNYVRRQFNLLIGERTAENIKIQIGNAYPFEEEKSMEIKGRDLVAGAPKTIEITSSQVNDALMDPLSEVVDAVRTALEKTPPELASDIVDNGIVLTGGGALLANLDVLLRERTGLPVSIAEDPLSCVVMGSGKVLDQLDLLRQLTVD</sequence>
<comment type="function">
    <text evidence="7">Forms membrane-associated dynamic filaments that are essential for cell shape determination. Acts by regulating cell wall synthesis and cell elongation, and thus cell shape. A feedback loop between cell geometry and MreB localization may maintain elongated cell shape by targeting cell wall growth to regions of negative cell wall curvature.</text>
</comment>
<dbReference type="PANTHER" id="PTHR42749">
    <property type="entry name" value="CELL SHAPE-DETERMINING PROTEIN MREB"/>
    <property type="match status" value="1"/>
</dbReference>
<evidence type="ECO:0000256" key="5">
    <source>
        <dbReference type="ARBA" id="ARBA00023458"/>
    </source>
</evidence>
<dbReference type="PANTHER" id="PTHR42749:SF1">
    <property type="entry name" value="CELL SHAPE-DETERMINING PROTEIN MREB"/>
    <property type="match status" value="1"/>
</dbReference>
<comment type="similarity">
    <text evidence="5 7">Belongs to the FtsA/MreB family.</text>
</comment>
<keyword evidence="1 7" id="KW-0963">Cytoplasm</keyword>